<keyword evidence="2" id="KW-0902">Two-component regulatory system</keyword>
<dbReference type="Gene3D" id="3.40.50.2300">
    <property type="match status" value="1"/>
</dbReference>
<dbReference type="SMART" id="SM00862">
    <property type="entry name" value="Trans_reg_C"/>
    <property type="match status" value="1"/>
</dbReference>
<name>A0ABQ5JLY3_9LACO</name>
<dbReference type="EMBL" id="BQXO01000002">
    <property type="protein sequence ID" value="GKT05507.1"/>
    <property type="molecule type" value="Genomic_DNA"/>
</dbReference>
<dbReference type="RefSeq" id="WP_407882803.1">
    <property type="nucleotide sequence ID" value="NZ_BQXO01000002.1"/>
</dbReference>
<evidence type="ECO:0000256" key="2">
    <source>
        <dbReference type="ARBA" id="ARBA00023012"/>
    </source>
</evidence>
<keyword evidence="3" id="KW-0805">Transcription regulation</keyword>
<evidence type="ECO:0000256" key="5">
    <source>
        <dbReference type="ARBA" id="ARBA00023163"/>
    </source>
</evidence>
<sequence>MVKGAILVVDDEATIVDVTKRYLEREGFEVVTANEGKTALNVVKSRMIDLIITDVMMPEMDGFDFMEAVLDYRPEQPFLFITAKTEERDRLYALTLGADDYVTKPFSPRELVLRVKNILNRIKRGASETKIQLGPLTMQFEQRTTRLYQTPVSLTNKEFDLLWLLASEPNRVFSKSELYHQVWDVDYFDDANTLNVHVHDVRDKLQQIAGDRPVPSIKTVWGLGYRLEDQTREIT</sequence>
<evidence type="ECO:0000313" key="11">
    <source>
        <dbReference type="Proteomes" id="UP001628078"/>
    </source>
</evidence>
<dbReference type="PANTHER" id="PTHR48111:SF2">
    <property type="entry name" value="RESPONSE REGULATOR SAER"/>
    <property type="match status" value="1"/>
</dbReference>
<dbReference type="SUPFAM" id="SSF52172">
    <property type="entry name" value="CheY-like"/>
    <property type="match status" value="1"/>
</dbReference>
<evidence type="ECO:0000259" key="8">
    <source>
        <dbReference type="PROSITE" id="PS50110"/>
    </source>
</evidence>
<keyword evidence="1 6" id="KW-0597">Phosphoprotein</keyword>
<dbReference type="Proteomes" id="UP001628078">
    <property type="component" value="Unassembled WGS sequence"/>
</dbReference>
<dbReference type="PANTHER" id="PTHR48111">
    <property type="entry name" value="REGULATOR OF RPOS"/>
    <property type="match status" value="1"/>
</dbReference>
<dbReference type="InterPro" id="IPR036388">
    <property type="entry name" value="WH-like_DNA-bd_sf"/>
</dbReference>
<feature type="domain" description="Response regulatory" evidence="8">
    <location>
        <begin position="5"/>
        <end position="119"/>
    </location>
</feature>
<protein>
    <submittedName>
        <fullName evidence="10">DNA-binding response regulator</fullName>
    </submittedName>
</protein>
<dbReference type="InterPro" id="IPR001789">
    <property type="entry name" value="Sig_transdc_resp-reg_receiver"/>
</dbReference>
<dbReference type="InterPro" id="IPR001867">
    <property type="entry name" value="OmpR/PhoB-type_DNA-bd"/>
</dbReference>
<evidence type="ECO:0000256" key="3">
    <source>
        <dbReference type="ARBA" id="ARBA00023015"/>
    </source>
</evidence>
<dbReference type="PROSITE" id="PS50110">
    <property type="entry name" value="RESPONSE_REGULATORY"/>
    <property type="match status" value="1"/>
</dbReference>
<dbReference type="CDD" id="cd00383">
    <property type="entry name" value="trans_reg_C"/>
    <property type="match status" value="1"/>
</dbReference>
<organism evidence="10 11">
    <name type="scientific">Furfurilactobacillus curtus</name>
    <dbReference type="NCBI Taxonomy" id="1746200"/>
    <lineage>
        <taxon>Bacteria</taxon>
        <taxon>Bacillati</taxon>
        <taxon>Bacillota</taxon>
        <taxon>Bacilli</taxon>
        <taxon>Lactobacillales</taxon>
        <taxon>Lactobacillaceae</taxon>
        <taxon>Furfurilactobacillus</taxon>
    </lineage>
</organism>
<gene>
    <name evidence="10" type="ORF">JCM31185_07960</name>
</gene>
<dbReference type="PROSITE" id="PS51755">
    <property type="entry name" value="OMPR_PHOB"/>
    <property type="match status" value="1"/>
</dbReference>
<evidence type="ECO:0000256" key="4">
    <source>
        <dbReference type="ARBA" id="ARBA00023125"/>
    </source>
</evidence>
<keyword evidence="4 7" id="KW-0238">DNA-binding</keyword>
<accession>A0ABQ5JLY3</accession>
<keyword evidence="11" id="KW-1185">Reference proteome</keyword>
<dbReference type="CDD" id="cd17574">
    <property type="entry name" value="REC_OmpR"/>
    <property type="match status" value="1"/>
</dbReference>
<dbReference type="SMART" id="SM00448">
    <property type="entry name" value="REC"/>
    <property type="match status" value="1"/>
</dbReference>
<evidence type="ECO:0000256" key="7">
    <source>
        <dbReference type="PROSITE-ProRule" id="PRU01091"/>
    </source>
</evidence>
<feature type="domain" description="OmpR/PhoB-type" evidence="9">
    <location>
        <begin position="128"/>
        <end position="229"/>
    </location>
</feature>
<dbReference type="InterPro" id="IPR011006">
    <property type="entry name" value="CheY-like_superfamily"/>
</dbReference>
<evidence type="ECO:0000313" key="10">
    <source>
        <dbReference type="EMBL" id="GKT05507.1"/>
    </source>
</evidence>
<reference evidence="10 11" key="1">
    <citation type="submission" date="2022-03" db="EMBL/GenBank/DDBJ databases">
        <title>Draft genome sequence of Furfurilactobacillus curtus JCM 31185.</title>
        <authorList>
            <person name="Suzuki S."/>
            <person name="Endo A."/>
            <person name="Kajikawa A."/>
        </authorList>
    </citation>
    <scope>NUCLEOTIDE SEQUENCE [LARGE SCALE GENOMIC DNA]</scope>
    <source>
        <strain evidence="10 11">JCM 31185</strain>
    </source>
</reference>
<proteinExistence type="predicted"/>
<dbReference type="Gene3D" id="6.10.250.690">
    <property type="match status" value="1"/>
</dbReference>
<keyword evidence="5" id="KW-0804">Transcription</keyword>
<feature type="DNA-binding region" description="OmpR/PhoB-type" evidence="7">
    <location>
        <begin position="128"/>
        <end position="229"/>
    </location>
</feature>
<dbReference type="GO" id="GO:0003677">
    <property type="term" value="F:DNA binding"/>
    <property type="evidence" value="ECO:0007669"/>
    <property type="project" value="UniProtKB-KW"/>
</dbReference>
<comment type="caution">
    <text evidence="10">The sequence shown here is derived from an EMBL/GenBank/DDBJ whole genome shotgun (WGS) entry which is preliminary data.</text>
</comment>
<dbReference type="InterPro" id="IPR039420">
    <property type="entry name" value="WalR-like"/>
</dbReference>
<dbReference type="Pfam" id="PF00072">
    <property type="entry name" value="Response_reg"/>
    <property type="match status" value="1"/>
</dbReference>
<feature type="modified residue" description="4-aspartylphosphate" evidence="6">
    <location>
        <position position="54"/>
    </location>
</feature>
<dbReference type="Pfam" id="PF00486">
    <property type="entry name" value="Trans_reg_C"/>
    <property type="match status" value="1"/>
</dbReference>
<evidence type="ECO:0000259" key="9">
    <source>
        <dbReference type="PROSITE" id="PS51755"/>
    </source>
</evidence>
<evidence type="ECO:0000256" key="1">
    <source>
        <dbReference type="ARBA" id="ARBA00022553"/>
    </source>
</evidence>
<dbReference type="Gene3D" id="1.10.10.10">
    <property type="entry name" value="Winged helix-like DNA-binding domain superfamily/Winged helix DNA-binding domain"/>
    <property type="match status" value="1"/>
</dbReference>
<evidence type="ECO:0000256" key="6">
    <source>
        <dbReference type="PROSITE-ProRule" id="PRU00169"/>
    </source>
</evidence>